<dbReference type="Proteomes" id="UP000199516">
    <property type="component" value="Unassembled WGS sequence"/>
</dbReference>
<gene>
    <name evidence="1" type="ORF">SAMN05192532_10468</name>
</gene>
<dbReference type="InterPro" id="IPR012675">
    <property type="entry name" value="Beta-grasp_dom_sf"/>
</dbReference>
<evidence type="ECO:0000313" key="2">
    <source>
        <dbReference type="Proteomes" id="UP000199516"/>
    </source>
</evidence>
<dbReference type="STRING" id="930128.SAMN05192532_10468"/>
<accession>A0A1I2DGW6</accession>
<dbReference type="PANTHER" id="PTHR34472">
    <property type="entry name" value="SULFUR CARRIER PROTEIN THIS"/>
    <property type="match status" value="1"/>
</dbReference>
<dbReference type="PANTHER" id="PTHR34472:SF1">
    <property type="entry name" value="SULFUR CARRIER PROTEIN THIS"/>
    <property type="match status" value="1"/>
</dbReference>
<dbReference type="InterPro" id="IPR010035">
    <property type="entry name" value="Thi_S"/>
</dbReference>
<dbReference type="Pfam" id="PF02597">
    <property type="entry name" value="ThiS"/>
    <property type="match status" value="1"/>
</dbReference>
<dbReference type="Gene3D" id="3.10.20.30">
    <property type="match status" value="1"/>
</dbReference>
<dbReference type="InterPro" id="IPR003749">
    <property type="entry name" value="ThiS/MoaD-like"/>
</dbReference>
<dbReference type="EMBL" id="FONT01000004">
    <property type="protein sequence ID" value="SFE79727.1"/>
    <property type="molecule type" value="Genomic_DNA"/>
</dbReference>
<dbReference type="NCBIfam" id="TIGR01683">
    <property type="entry name" value="thiS"/>
    <property type="match status" value="1"/>
</dbReference>
<proteinExistence type="predicted"/>
<dbReference type="InterPro" id="IPR016155">
    <property type="entry name" value="Mopterin_synth/thiamin_S_b"/>
</dbReference>
<dbReference type="AlphaFoldDB" id="A0A1I2DGW6"/>
<name>A0A1I2DGW6_9BACI</name>
<reference evidence="1 2" key="1">
    <citation type="submission" date="2016-10" db="EMBL/GenBank/DDBJ databases">
        <authorList>
            <person name="de Groot N.N."/>
        </authorList>
    </citation>
    <scope>NUCLEOTIDE SEQUENCE [LARGE SCALE GENOMIC DNA]</scope>
    <source>
        <strain evidence="1 2">DSM 23995</strain>
    </source>
</reference>
<organism evidence="1 2">
    <name type="scientific">Alteribacillus iranensis</name>
    <dbReference type="NCBI Taxonomy" id="930128"/>
    <lineage>
        <taxon>Bacteria</taxon>
        <taxon>Bacillati</taxon>
        <taxon>Bacillota</taxon>
        <taxon>Bacilli</taxon>
        <taxon>Bacillales</taxon>
        <taxon>Bacillaceae</taxon>
        <taxon>Alteribacillus</taxon>
    </lineage>
</organism>
<sequence>MKVIINGTEKQLPENIETIEALLHHLQLQEKKAVVERNGDILVKEKHENEPVLDGDTIEIVHFVGGG</sequence>
<evidence type="ECO:0000313" key="1">
    <source>
        <dbReference type="EMBL" id="SFE79727.1"/>
    </source>
</evidence>
<protein>
    <submittedName>
        <fullName evidence="1">Sulfur carrier protein</fullName>
    </submittedName>
</protein>
<dbReference type="CDD" id="cd00565">
    <property type="entry name" value="Ubl_ThiS"/>
    <property type="match status" value="1"/>
</dbReference>
<dbReference type="RefSeq" id="WP_091661170.1">
    <property type="nucleotide sequence ID" value="NZ_FONT01000004.1"/>
</dbReference>
<dbReference type="OrthoDB" id="9798559at2"/>
<keyword evidence="2" id="KW-1185">Reference proteome</keyword>
<dbReference type="SUPFAM" id="SSF54285">
    <property type="entry name" value="MoaD/ThiS"/>
    <property type="match status" value="1"/>
</dbReference>